<organism evidence="2 3">
    <name type="scientific">Portunus trituberculatus</name>
    <name type="common">Swimming crab</name>
    <name type="synonym">Neptunus trituberculatus</name>
    <dbReference type="NCBI Taxonomy" id="210409"/>
    <lineage>
        <taxon>Eukaryota</taxon>
        <taxon>Metazoa</taxon>
        <taxon>Ecdysozoa</taxon>
        <taxon>Arthropoda</taxon>
        <taxon>Crustacea</taxon>
        <taxon>Multicrustacea</taxon>
        <taxon>Malacostraca</taxon>
        <taxon>Eumalacostraca</taxon>
        <taxon>Eucarida</taxon>
        <taxon>Decapoda</taxon>
        <taxon>Pleocyemata</taxon>
        <taxon>Brachyura</taxon>
        <taxon>Eubrachyura</taxon>
        <taxon>Portunoidea</taxon>
        <taxon>Portunidae</taxon>
        <taxon>Portuninae</taxon>
        <taxon>Portunus</taxon>
    </lineage>
</organism>
<sequence>MILGSILFCLTLAHLTLECQVESVAYQHFGDTRSMLQHNNYVTAQNKIYCAANANLPLPTQNGDSVEPSSSGWRISCFPTSLSPTKRNFSK</sequence>
<feature type="signal peptide" evidence="1">
    <location>
        <begin position="1"/>
        <end position="18"/>
    </location>
</feature>
<protein>
    <recommendedName>
        <fullName evidence="4">Secreted protein</fullName>
    </recommendedName>
</protein>
<proteinExistence type="predicted"/>
<keyword evidence="3" id="KW-1185">Reference proteome</keyword>
<dbReference type="EMBL" id="VSRR010000188">
    <property type="protein sequence ID" value="MPC11927.1"/>
    <property type="molecule type" value="Genomic_DNA"/>
</dbReference>
<evidence type="ECO:0000313" key="2">
    <source>
        <dbReference type="EMBL" id="MPC11927.1"/>
    </source>
</evidence>
<evidence type="ECO:0000256" key="1">
    <source>
        <dbReference type="SAM" id="SignalP"/>
    </source>
</evidence>
<accession>A0A5B7CQ51</accession>
<keyword evidence="1" id="KW-0732">Signal</keyword>
<comment type="caution">
    <text evidence="2">The sequence shown here is derived from an EMBL/GenBank/DDBJ whole genome shotgun (WGS) entry which is preliminary data.</text>
</comment>
<dbReference type="Proteomes" id="UP000324222">
    <property type="component" value="Unassembled WGS sequence"/>
</dbReference>
<dbReference type="AlphaFoldDB" id="A0A5B7CQ51"/>
<gene>
    <name evidence="2" type="ORF">E2C01_004603</name>
</gene>
<name>A0A5B7CQ51_PORTR</name>
<evidence type="ECO:0000313" key="3">
    <source>
        <dbReference type="Proteomes" id="UP000324222"/>
    </source>
</evidence>
<evidence type="ECO:0008006" key="4">
    <source>
        <dbReference type="Google" id="ProtNLM"/>
    </source>
</evidence>
<reference evidence="2 3" key="1">
    <citation type="submission" date="2019-05" db="EMBL/GenBank/DDBJ databases">
        <title>Another draft genome of Portunus trituberculatus and its Hox gene families provides insights of decapod evolution.</title>
        <authorList>
            <person name="Jeong J.-H."/>
            <person name="Song I."/>
            <person name="Kim S."/>
            <person name="Choi T."/>
            <person name="Kim D."/>
            <person name="Ryu S."/>
            <person name="Kim W."/>
        </authorList>
    </citation>
    <scope>NUCLEOTIDE SEQUENCE [LARGE SCALE GENOMIC DNA]</scope>
    <source>
        <tissue evidence="2">Muscle</tissue>
    </source>
</reference>
<feature type="chain" id="PRO_5022799472" description="Secreted protein" evidence="1">
    <location>
        <begin position="19"/>
        <end position="91"/>
    </location>
</feature>